<sequence>MAAVTTAASGDNQPQTGVAGWIEQVKEYVSDLKAEMRRVSWPNKAQVQATTGVVIAAVFLFAAYFAVVDMLLGRAINQIFQTLARK</sequence>
<evidence type="ECO:0000256" key="4">
    <source>
        <dbReference type="ARBA" id="ARBA00022692"/>
    </source>
</evidence>
<dbReference type="InterPro" id="IPR038379">
    <property type="entry name" value="SecE_sf"/>
</dbReference>
<proteinExistence type="inferred from homology"/>
<feature type="transmembrane region" description="Helical" evidence="9">
    <location>
        <begin position="49"/>
        <end position="72"/>
    </location>
</feature>
<evidence type="ECO:0000256" key="2">
    <source>
        <dbReference type="ARBA" id="ARBA00022448"/>
    </source>
</evidence>
<evidence type="ECO:0000256" key="6">
    <source>
        <dbReference type="ARBA" id="ARBA00022989"/>
    </source>
</evidence>
<evidence type="ECO:0000313" key="11">
    <source>
        <dbReference type="Proteomes" id="UP000593892"/>
    </source>
</evidence>
<reference evidence="10 11" key="1">
    <citation type="submission" date="2020-10" db="EMBL/GenBank/DDBJ databases">
        <title>Complete genome sequence of Paludibaculum fermentans P105T, a facultatively anaerobic acidobacterium capable of dissimilatory Fe(III) reduction.</title>
        <authorList>
            <person name="Dedysh S.N."/>
            <person name="Beletsky A.V."/>
            <person name="Kulichevskaya I.S."/>
            <person name="Mardanov A.V."/>
            <person name="Ravin N.V."/>
        </authorList>
    </citation>
    <scope>NUCLEOTIDE SEQUENCE [LARGE SCALE GENOMIC DNA]</scope>
    <source>
        <strain evidence="10 11">P105</strain>
    </source>
</reference>
<dbReference type="KEGG" id="pfer:IRI77_11015"/>
<keyword evidence="11" id="KW-1185">Reference proteome</keyword>
<dbReference type="InterPro" id="IPR005807">
    <property type="entry name" value="SecE_bac"/>
</dbReference>
<dbReference type="InterPro" id="IPR001901">
    <property type="entry name" value="Translocase_SecE/Sec61-g"/>
</dbReference>
<keyword evidence="3 9" id="KW-1003">Cell membrane</keyword>
<comment type="subunit">
    <text evidence="9">Component of the Sec protein translocase complex. Heterotrimer consisting of SecY, SecE and SecG subunits. The heterotrimers can form oligomers, although 1 heterotrimer is thought to be able to translocate proteins. Interacts with the ribosome. Interacts with SecDF, and other proteins may be involved. Interacts with SecA.</text>
</comment>
<evidence type="ECO:0000256" key="3">
    <source>
        <dbReference type="ARBA" id="ARBA00022475"/>
    </source>
</evidence>
<accession>A0A7S7SND5</accession>
<gene>
    <name evidence="9 10" type="primary">secE</name>
    <name evidence="10" type="ORF">IRI77_11015</name>
</gene>
<organism evidence="10 11">
    <name type="scientific">Paludibaculum fermentans</name>
    <dbReference type="NCBI Taxonomy" id="1473598"/>
    <lineage>
        <taxon>Bacteria</taxon>
        <taxon>Pseudomonadati</taxon>
        <taxon>Acidobacteriota</taxon>
        <taxon>Terriglobia</taxon>
        <taxon>Bryobacterales</taxon>
        <taxon>Bryobacteraceae</taxon>
        <taxon>Paludibaculum</taxon>
    </lineage>
</organism>
<evidence type="ECO:0000256" key="1">
    <source>
        <dbReference type="ARBA" id="ARBA00004370"/>
    </source>
</evidence>
<dbReference type="GO" id="GO:0009306">
    <property type="term" value="P:protein secretion"/>
    <property type="evidence" value="ECO:0007669"/>
    <property type="project" value="UniProtKB-UniRule"/>
</dbReference>
<keyword evidence="4 9" id="KW-0812">Transmembrane</keyword>
<dbReference type="NCBIfam" id="TIGR00964">
    <property type="entry name" value="secE_bact"/>
    <property type="match status" value="1"/>
</dbReference>
<dbReference type="GO" id="GO:0043952">
    <property type="term" value="P:protein transport by the Sec complex"/>
    <property type="evidence" value="ECO:0007669"/>
    <property type="project" value="UniProtKB-UniRule"/>
</dbReference>
<dbReference type="GO" id="GO:0005886">
    <property type="term" value="C:plasma membrane"/>
    <property type="evidence" value="ECO:0007669"/>
    <property type="project" value="UniProtKB-SubCell"/>
</dbReference>
<keyword evidence="8 9" id="KW-0472">Membrane</keyword>
<evidence type="ECO:0000313" key="10">
    <source>
        <dbReference type="EMBL" id="QOY90456.1"/>
    </source>
</evidence>
<comment type="similarity">
    <text evidence="9">Belongs to the SecE/SEC61-gamma family.</text>
</comment>
<name>A0A7S7SND5_PALFE</name>
<comment type="function">
    <text evidence="9">Essential subunit of the Sec protein translocation channel SecYEG. Clamps together the 2 halves of SecY. May contact the channel plug during translocation.</text>
</comment>
<dbReference type="Pfam" id="PF00584">
    <property type="entry name" value="SecE"/>
    <property type="match status" value="1"/>
</dbReference>
<keyword evidence="5 9" id="KW-0653">Protein transport</keyword>
<dbReference type="RefSeq" id="WP_194452120.1">
    <property type="nucleotide sequence ID" value="NZ_CP063849.1"/>
</dbReference>
<evidence type="ECO:0000256" key="7">
    <source>
        <dbReference type="ARBA" id="ARBA00023010"/>
    </source>
</evidence>
<dbReference type="GO" id="GO:0008320">
    <property type="term" value="F:protein transmembrane transporter activity"/>
    <property type="evidence" value="ECO:0007669"/>
    <property type="project" value="UniProtKB-UniRule"/>
</dbReference>
<dbReference type="PANTHER" id="PTHR33910">
    <property type="entry name" value="PROTEIN TRANSLOCASE SUBUNIT SECE"/>
    <property type="match status" value="1"/>
</dbReference>
<evidence type="ECO:0000256" key="5">
    <source>
        <dbReference type="ARBA" id="ARBA00022927"/>
    </source>
</evidence>
<protein>
    <recommendedName>
        <fullName evidence="9">Protein translocase subunit SecE</fullName>
    </recommendedName>
</protein>
<evidence type="ECO:0000256" key="8">
    <source>
        <dbReference type="ARBA" id="ARBA00023136"/>
    </source>
</evidence>
<dbReference type="Gene3D" id="1.20.5.1030">
    <property type="entry name" value="Preprotein translocase secy subunit"/>
    <property type="match status" value="1"/>
</dbReference>
<dbReference type="PROSITE" id="PS01067">
    <property type="entry name" value="SECE_SEC61G"/>
    <property type="match status" value="1"/>
</dbReference>
<keyword evidence="2 9" id="KW-0813">Transport</keyword>
<keyword evidence="7 9" id="KW-0811">Translocation</keyword>
<comment type="subcellular location">
    <subcellularLocation>
        <location evidence="9">Cell membrane</location>
        <topology evidence="9">Single-pass membrane protein</topology>
    </subcellularLocation>
    <subcellularLocation>
        <location evidence="1">Membrane</location>
    </subcellularLocation>
</comment>
<dbReference type="EMBL" id="CP063849">
    <property type="protein sequence ID" value="QOY90456.1"/>
    <property type="molecule type" value="Genomic_DNA"/>
</dbReference>
<dbReference type="HAMAP" id="MF_00422">
    <property type="entry name" value="SecE"/>
    <property type="match status" value="1"/>
</dbReference>
<keyword evidence="6 9" id="KW-1133">Transmembrane helix</keyword>
<dbReference type="Proteomes" id="UP000593892">
    <property type="component" value="Chromosome"/>
</dbReference>
<dbReference type="GO" id="GO:0065002">
    <property type="term" value="P:intracellular protein transmembrane transport"/>
    <property type="evidence" value="ECO:0007669"/>
    <property type="project" value="UniProtKB-UniRule"/>
</dbReference>
<dbReference type="GO" id="GO:0006605">
    <property type="term" value="P:protein targeting"/>
    <property type="evidence" value="ECO:0007669"/>
    <property type="project" value="UniProtKB-UniRule"/>
</dbReference>
<dbReference type="AlphaFoldDB" id="A0A7S7SND5"/>
<evidence type="ECO:0000256" key="9">
    <source>
        <dbReference type="HAMAP-Rule" id="MF_00422"/>
    </source>
</evidence>
<dbReference type="PANTHER" id="PTHR33910:SF1">
    <property type="entry name" value="PROTEIN TRANSLOCASE SUBUNIT SECE"/>
    <property type="match status" value="1"/>
</dbReference>